<keyword evidence="1" id="KW-0732">Signal</keyword>
<name>A0AAX4JED8_9MICR</name>
<evidence type="ECO:0000313" key="3">
    <source>
        <dbReference type="Proteomes" id="UP001334084"/>
    </source>
</evidence>
<organism evidence="2 3">
    <name type="scientific">Vairimorpha necatrix</name>
    <dbReference type="NCBI Taxonomy" id="6039"/>
    <lineage>
        <taxon>Eukaryota</taxon>
        <taxon>Fungi</taxon>
        <taxon>Fungi incertae sedis</taxon>
        <taxon>Microsporidia</taxon>
        <taxon>Nosematidae</taxon>
        <taxon>Vairimorpha</taxon>
    </lineage>
</organism>
<dbReference type="KEGG" id="vnx:VNE69_08134"/>
<dbReference type="RefSeq" id="XP_065330524.1">
    <property type="nucleotide sequence ID" value="XM_065474452.1"/>
</dbReference>
<sequence>MILFTLQFCLFRIYSLSIVEISPEIHSIIKIDLNLIHSYDLNSILPCNTNIPDNFAICKDIHCGSFLYIFRKQDNRLIETAQLLVSFNQATYIDPENIVKHINNDHIYINKLPAFFINIQNEEGFFVNLNVQSNYTDDIFYDIIDQMRIQDNRMEYILASNNFLTNYRYCSHLLKHKIFNDMYTFIIIQLHDSLWISFFTTLIVIMKNNKSDMINRIIKLIQRTTETFIRKKILNHYLKFDSVNQEDLKEKIRFFILQDVFNILNLTIRPGCPLYIYGLCRVPKKLVGERCVVLTFNIKGIKRIKSSYIEDIKRKQKIDSMVKQKNETVEFYILPRELVEKNIREIRIIIMTENITYHTKTIELSKYYIG</sequence>
<dbReference type="EMBL" id="CP142733">
    <property type="protein sequence ID" value="WUR04379.1"/>
    <property type="molecule type" value="Genomic_DNA"/>
</dbReference>
<evidence type="ECO:0000256" key="1">
    <source>
        <dbReference type="SAM" id="SignalP"/>
    </source>
</evidence>
<dbReference type="AlphaFoldDB" id="A0AAX4JED8"/>
<dbReference type="Proteomes" id="UP001334084">
    <property type="component" value="Chromosome 8"/>
</dbReference>
<reference evidence="2" key="1">
    <citation type="journal article" date="2024" name="BMC Genomics">
        <title>Functional annotation of a divergent genome using sequence and structure-based similarity.</title>
        <authorList>
            <person name="Svedberg D."/>
            <person name="Winiger R.R."/>
            <person name="Berg A."/>
            <person name="Sharma H."/>
            <person name="Tellgren-Roth C."/>
            <person name="Debrunner-Vossbrinck B.A."/>
            <person name="Vossbrinck C.R."/>
            <person name="Barandun J."/>
        </authorList>
    </citation>
    <scope>NUCLEOTIDE SEQUENCE</scope>
    <source>
        <strain evidence="2">Illinois isolate</strain>
    </source>
</reference>
<feature type="chain" id="PRO_5043825317" evidence="1">
    <location>
        <begin position="16"/>
        <end position="370"/>
    </location>
</feature>
<keyword evidence="3" id="KW-1185">Reference proteome</keyword>
<protein>
    <submittedName>
        <fullName evidence="2">SP-containing protein</fullName>
    </submittedName>
</protein>
<evidence type="ECO:0000313" key="2">
    <source>
        <dbReference type="EMBL" id="WUR04379.1"/>
    </source>
</evidence>
<gene>
    <name evidence="2" type="ORF">VNE69_08134</name>
</gene>
<feature type="signal peptide" evidence="1">
    <location>
        <begin position="1"/>
        <end position="15"/>
    </location>
</feature>
<accession>A0AAX4JED8</accession>
<proteinExistence type="predicted"/>
<dbReference type="GeneID" id="90542210"/>